<dbReference type="InterPro" id="IPR036890">
    <property type="entry name" value="HATPase_C_sf"/>
</dbReference>
<dbReference type="GO" id="GO:0016887">
    <property type="term" value="F:ATP hydrolysis activity"/>
    <property type="evidence" value="ECO:0007669"/>
    <property type="project" value="InterPro"/>
</dbReference>
<keyword evidence="4" id="KW-1185">Reference proteome</keyword>
<dbReference type="Gene3D" id="3.30.565.10">
    <property type="entry name" value="Histidine kinase-like ATPase, C-terminal domain"/>
    <property type="match status" value="1"/>
</dbReference>
<dbReference type="Pfam" id="PF13589">
    <property type="entry name" value="HATPase_c_3"/>
    <property type="match status" value="1"/>
</dbReference>
<evidence type="ECO:0000313" key="4">
    <source>
        <dbReference type="Proteomes" id="UP000275267"/>
    </source>
</evidence>
<evidence type="ECO:0000313" key="3">
    <source>
        <dbReference type="EMBL" id="RLM55894.1"/>
    </source>
</evidence>
<feature type="region of interest" description="Disordered" evidence="2">
    <location>
        <begin position="111"/>
        <end position="183"/>
    </location>
</feature>
<dbReference type="AlphaFoldDB" id="A0A3L6PHX5"/>
<feature type="region of interest" description="Disordered" evidence="2">
    <location>
        <begin position="559"/>
        <end position="581"/>
    </location>
</feature>
<dbReference type="GO" id="GO:0005634">
    <property type="term" value="C:nucleus"/>
    <property type="evidence" value="ECO:0007669"/>
    <property type="project" value="TreeGrafter"/>
</dbReference>
<reference evidence="4" key="1">
    <citation type="journal article" date="2019" name="Nat. Commun.">
        <title>The genome of broomcorn millet.</title>
        <authorList>
            <person name="Zou C."/>
            <person name="Miki D."/>
            <person name="Li D."/>
            <person name="Tang Q."/>
            <person name="Xiao L."/>
            <person name="Rajput S."/>
            <person name="Deng P."/>
            <person name="Jia W."/>
            <person name="Huang R."/>
            <person name="Zhang M."/>
            <person name="Sun Y."/>
            <person name="Hu J."/>
            <person name="Fu X."/>
            <person name="Schnable P.S."/>
            <person name="Li F."/>
            <person name="Zhang H."/>
            <person name="Feng B."/>
            <person name="Zhu X."/>
            <person name="Liu R."/>
            <person name="Schnable J.C."/>
            <person name="Zhu J.-K."/>
            <person name="Zhang H."/>
        </authorList>
    </citation>
    <scope>NUCLEOTIDE SEQUENCE [LARGE SCALE GENOMIC DNA]</scope>
</reference>
<dbReference type="PANTHER" id="PTHR23336:SF11">
    <property type="entry name" value="OS06G0622000 PROTEIN"/>
    <property type="match status" value="1"/>
</dbReference>
<dbReference type="InterPro" id="IPR045261">
    <property type="entry name" value="MORC_ATPase"/>
</dbReference>
<gene>
    <name evidence="3" type="ORF">C2845_PM10G16380</name>
</gene>
<proteinExistence type="predicted"/>
<dbReference type="EMBL" id="PQIB02000018">
    <property type="protein sequence ID" value="RLM55894.1"/>
    <property type="molecule type" value="Genomic_DNA"/>
</dbReference>
<feature type="compositionally biased region" description="Basic and acidic residues" evidence="2">
    <location>
        <begin position="138"/>
        <end position="171"/>
    </location>
</feature>
<comment type="subunit">
    <text evidence="1">Homodimer.</text>
</comment>
<protein>
    <submittedName>
        <fullName evidence="3">MORC family CW-type zinc finger protein 3-like</fullName>
    </submittedName>
</protein>
<evidence type="ECO:0000256" key="1">
    <source>
        <dbReference type="ARBA" id="ARBA00011738"/>
    </source>
</evidence>
<name>A0A3L6PHX5_PANMI</name>
<dbReference type="Proteomes" id="UP000275267">
    <property type="component" value="Unassembled WGS sequence"/>
</dbReference>
<comment type="caution">
    <text evidence="3">The sequence shown here is derived from an EMBL/GenBank/DDBJ whole genome shotgun (WGS) entry which is preliminary data.</text>
</comment>
<evidence type="ECO:0000256" key="2">
    <source>
        <dbReference type="SAM" id="MobiDB-lite"/>
    </source>
</evidence>
<organism evidence="3 4">
    <name type="scientific">Panicum miliaceum</name>
    <name type="common">Proso millet</name>
    <name type="synonym">Broomcorn millet</name>
    <dbReference type="NCBI Taxonomy" id="4540"/>
    <lineage>
        <taxon>Eukaryota</taxon>
        <taxon>Viridiplantae</taxon>
        <taxon>Streptophyta</taxon>
        <taxon>Embryophyta</taxon>
        <taxon>Tracheophyta</taxon>
        <taxon>Spermatophyta</taxon>
        <taxon>Magnoliopsida</taxon>
        <taxon>Liliopsida</taxon>
        <taxon>Poales</taxon>
        <taxon>Poaceae</taxon>
        <taxon>PACMAD clade</taxon>
        <taxon>Panicoideae</taxon>
        <taxon>Panicodae</taxon>
        <taxon>Paniceae</taxon>
        <taxon>Panicinae</taxon>
        <taxon>Panicum</taxon>
        <taxon>Panicum sect. Panicum</taxon>
    </lineage>
</organism>
<dbReference type="OrthoDB" id="757982at2759"/>
<dbReference type="PANTHER" id="PTHR23336">
    <property type="entry name" value="ZINC FINGER CW-TYPE COILED-COIL DOMAIN PROTEIN 3"/>
    <property type="match status" value="1"/>
</dbReference>
<accession>A0A3L6PHX5</accession>
<feature type="region of interest" description="Disordered" evidence="2">
    <location>
        <begin position="1"/>
        <end position="22"/>
    </location>
</feature>
<dbReference type="SUPFAM" id="SSF55874">
    <property type="entry name" value="ATPase domain of HSP90 chaperone/DNA topoisomerase II/histidine kinase"/>
    <property type="match status" value="1"/>
</dbReference>
<sequence>MRHNLDPRGGKQLGHDGTQVPSEVETIGSVTFDLNEQQHENRGTSGLRRVREGGRERGSAAIARCGSSTFHILPPQSDECSNFSHAVLLYECGQNGPGDCNQMAGTSGRHVNDPAMNSSKRSYKSEVQYGSRNSKPPYFKEEICDSGPDPKEVETSPKHRNPHVTEVHRPVPESSPCESVEDSPRVLNPVTHAGWIFGAIAELIDNSRDAGASRLNISVESLFSKKAQRKIPVLSVIDDGQGMTYADMMRMISFGHKRPTDHREDQIGRFGIGFKTGAMKLGKDAIVLTQTSSSKSVAFLSQSFNEEKDEFSSFNEYFIGEKLGLFGEERTGTQIYIWNLDRWGNDYTLEWNSGKSSENPVHNGCGDILIRSRRVRSRPGQTRNKVLLDYSLQSYLEVMFLNPRMKISVQGSLVKSRPLAKTLNKTSVISGEIVGRTILLTLGRSKSYKRVGGQKHSADMGRGVIGVADITNLIDDGDGNSWVLNSKQGFQDCEMYAKLEEWLGRKVDENWDTHFDNLELVLSTDVLTVRFCYMPPFNGKCEVPEQQMGRGVIVIGEKKSGHDEHNKTARQGETPKKEMRPGASRLRGLLKMMET</sequence>